<evidence type="ECO:0008006" key="7">
    <source>
        <dbReference type="Google" id="ProtNLM"/>
    </source>
</evidence>
<dbReference type="PANTHER" id="PTHR10644">
    <property type="entry name" value="DNA REPAIR/RNA PROCESSING CPSF FAMILY"/>
    <property type="match status" value="1"/>
</dbReference>
<dbReference type="GO" id="GO:0005634">
    <property type="term" value="C:nucleus"/>
    <property type="evidence" value="ECO:0007669"/>
    <property type="project" value="UniProtKB-SubCell"/>
</dbReference>
<name>A0A0H5QQW1_9EUKA</name>
<dbReference type="Gene3D" id="2.130.10.10">
    <property type="entry name" value="YVTN repeat-like/Quinoprotein amine dehydrogenase"/>
    <property type="match status" value="3"/>
</dbReference>
<accession>A0A0H5QQW1</accession>
<feature type="domain" description="RSE1/DDB1/CPSF1 second beta-propeller" evidence="5">
    <location>
        <begin position="489"/>
        <end position="891"/>
    </location>
</feature>
<dbReference type="InterPro" id="IPR004871">
    <property type="entry name" value="RSE1/DDB1/CPSF1_C"/>
</dbReference>
<dbReference type="Pfam" id="PF23726">
    <property type="entry name" value="Beta-prop_RSE1_2nd"/>
    <property type="match status" value="1"/>
</dbReference>
<dbReference type="InterPro" id="IPR015943">
    <property type="entry name" value="WD40/YVTN_repeat-like_dom_sf"/>
</dbReference>
<feature type="domain" description="RSE1/DDB1/CPSF1 C-terminal" evidence="3">
    <location>
        <begin position="973"/>
        <end position="1281"/>
    </location>
</feature>
<dbReference type="Pfam" id="PF03178">
    <property type="entry name" value="CPSF_A"/>
    <property type="match status" value="1"/>
</dbReference>
<evidence type="ECO:0000256" key="1">
    <source>
        <dbReference type="ARBA" id="ARBA00004123"/>
    </source>
</evidence>
<comment type="subcellular location">
    <subcellularLocation>
        <location evidence="1">Nucleus</location>
    </subcellularLocation>
</comment>
<evidence type="ECO:0000259" key="3">
    <source>
        <dbReference type="Pfam" id="PF03178"/>
    </source>
</evidence>
<reference evidence="6" key="1">
    <citation type="submission" date="2015-04" db="EMBL/GenBank/DDBJ databases">
        <title>The genome sequence of the plant pathogenic Rhizarian Plasmodiophora brassicae reveals insights in its biotrophic life cycle and the origin of chitin synthesis.</title>
        <authorList>
            <person name="Schwelm A."/>
            <person name="Fogelqvist J."/>
            <person name="Knaust A."/>
            <person name="Julke S."/>
            <person name="Lilja T."/>
            <person name="Dhandapani V."/>
            <person name="Bonilla-Rosso G."/>
            <person name="Karlsson M."/>
            <person name="Shevchenko A."/>
            <person name="Choi S.R."/>
            <person name="Kim H.G."/>
            <person name="Park J.Y."/>
            <person name="Lim Y.P."/>
            <person name="Ludwig-Muller J."/>
            <person name="Dixelius C."/>
        </authorList>
    </citation>
    <scope>NUCLEOTIDE SEQUENCE</scope>
    <source>
        <tissue evidence="6">Potato root galls</tissue>
    </source>
</reference>
<evidence type="ECO:0000313" key="6">
    <source>
        <dbReference type="EMBL" id="CRZ03856.1"/>
    </source>
</evidence>
<keyword evidence="2" id="KW-0539">Nucleus</keyword>
<dbReference type="EMBL" id="HACM01003414">
    <property type="protein sequence ID" value="CRZ03856.1"/>
    <property type="molecule type" value="Transcribed_RNA"/>
</dbReference>
<feature type="domain" description="RSE1/DDB1/CPSF1 first beta-propeller" evidence="4">
    <location>
        <begin position="28"/>
        <end position="388"/>
    </location>
</feature>
<protein>
    <recommendedName>
        <fullName evidence="7">DNA damage-binding protein 1</fullName>
    </recommendedName>
</protein>
<dbReference type="GO" id="GO:0003676">
    <property type="term" value="F:nucleic acid binding"/>
    <property type="evidence" value="ECO:0007669"/>
    <property type="project" value="InterPro"/>
</dbReference>
<organism evidence="6">
    <name type="scientific">Spongospora subterranea</name>
    <dbReference type="NCBI Taxonomy" id="70186"/>
    <lineage>
        <taxon>Eukaryota</taxon>
        <taxon>Sar</taxon>
        <taxon>Rhizaria</taxon>
        <taxon>Endomyxa</taxon>
        <taxon>Phytomyxea</taxon>
        <taxon>Plasmodiophorida</taxon>
        <taxon>Plasmodiophoridae</taxon>
        <taxon>Spongospora</taxon>
    </lineage>
</organism>
<dbReference type="Pfam" id="PF10433">
    <property type="entry name" value="Beta-prop_RSE1_1st"/>
    <property type="match status" value="1"/>
</dbReference>
<sequence>MTSAFASIQQWQPSCTVQLACSGQVADRGSLVIARGNIVEIYEIDDDREIQPMRLRFRIPLQGIPHDMKLCRYPNSQYDSILLSFEPARLSRLDFNPESNMFETTAMHSYEDPKQKLGNLQDFQPAMLSVDPLQRCTAMVISTSFVMVWPSKDRIRFGEVQASSDAPKGIMASHSTTSCEGIVIDLSEYGVRNIKAITFLNGYLEPSLLILHEPDYTWAGRVAVKPATCIMTSVSINIDTSKHFLIATEKDLFYDTHSLLPLPMPIGGALVISCNMIIHYKQKIEFALSLNEFGDACDTLRVVPNPSRCSPTTLDRCVCAALSNDAVLIGSSDGELYILNLQTLGDVIRSMELVRITRTHIPSVICVLSQSLLFLGSKLGDSMLIEYNIVSENLSDNGAQPPIKRVKRNAPGFDGLDWVFDDGASTGGSSSVVASIRDSLFSIGPICKLRMGINNQLATPRAEMVGISGYDRTGAFVVLDDCVRSKSLASFDVKTHPLGIWSVYAPAVTGACDFDDTPMYLIAALENRTLVKRSYQNELSSVESDGFAIDVRTLCVANVLSNSAVVQVSLLEARVIVDGSSYLCFPHGHEVPDVNIRYAVINDPFIALLMEDGHVLLGQVERDAEGVNLSFELVPLPPTATALSLYRDYGATNLFQASGKQSNSNGQEFADNAEELETLLFGTAPSAPVPEAAAPVFKTEPVNVLCVASDDGSLHLLSLPDMSPLFVTYNISIGARLLLNQIGCENLMSSTDVCPKVVSMLLCTLCADVSARPVLVLSLSNGDVLAYNAFTSPNAHSNRIALSFSRFHHGLITRSVVASGIESVPFAVKFSDIRGMSGIFIAGSRSYWLWGNRDYIHSIAHNAEGAISAFCQFQNKTFAYCIDNTLKICALPADINYELEMAVRRIPFRMTPLLLTYHADSSTFALVSLRSFKVPSIEGETERSVPLYDQRPQMHLCINGSMTVVDTFKDMEREDETILCVEDTPVASGEKRLMLLSVGTGNVESEEVSCRGRLLMFRVHDTTPSDPTGAGYRYNLAFESKEIGPVSAITPVQGFLCVSVGLRVIMYRWDTDRLIGCAFYDADFFTISLHAAKNFVLLTDIYNSSHLLYWEPRLKQIIFLGKDPVRTEAYACEFLIDGDDLSIVVSDGEGNMRLLGYAPYQPDSLGGKRLLRRADIHIGSRMTSFVRIRGNELPGAPVSVGTRYPIVTGTVDGSVICLSPVNDNVYRRLYSLTTLLTYHIQHFGGLNPRIFRTWRSTEHGSLHTVNVARNIVDLDFLLEYTNLDLIQQQKMAAGIGTTPEQIIDNLLQLQLSASLHAYVS</sequence>
<evidence type="ECO:0000259" key="4">
    <source>
        <dbReference type="Pfam" id="PF10433"/>
    </source>
</evidence>
<evidence type="ECO:0000259" key="5">
    <source>
        <dbReference type="Pfam" id="PF23726"/>
    </source>
</evidence>
<evidence type="ECO:0000256" key="2">
    <source>
        <dbReference type="ARBA" id="ARBA00023242"/>
    </source>
</evidence>
<dbReference type="InterPro" id="IPR058543">
    <property type="entry name" value="Beta-prop_RSE1/DDB1/CPSF1_2nd"/>
</dbReference>
<dbReference type="InterPro" id="IPR018846">
    <property type="entry name" value="Beta-prop_RSE1/DDB1/CPSF1_1st"/>
</dbReference>
<dbReference type="InterPro" id="IPR050358">
    <property type="entry name" value="RSE1/DDB1/CFT1"/>
</dbReference>
<proteinExistence type="predicted"/>